<dbReference type="PANTHER" id="PTHR30290">
    <property type="entry name" value="PERIPLASMIC BINDING COMPONENT OF ABC TRANSPORTER"/>
    <property type="match status" value="1"/>
</dbReference>
<evidence type="ECO:0000259" key="4">
    <source>
        <dbReference type="Pfam" id="PF00496"/>
    </source>
</evidence>
<organism evidence="5 6">
    <name type="scientific">Pigmentiphaga aceris</name>
    <dbReference type="NCBI Taxonomy" id="1940612"/>
    <lineage>
        <taxon>Bacteria</taxon>
        <taxon>Pseudomonadati</taxon>
        <taxon>Pseudomonadota</taxon>
        <taxon>Betaproteobacteria</taxon>
        <taxon>Burkholderiales</taxon>
        <taxon>Alcaligenaceae</taxon>
        <taxon>Pigmentiphaga</taxon>
    </lineage>
</organism>
<feature type="domain" description="Solute-binding protein family 5" evidence="4">
    <location>
        <begin position="80"/>
        <end position="423"/>
    </location>
</feature>
<dbReference type="InterPro" id="IPR039424">
    <property type="entry name" value="SBP_5"/>
</dbReference>
<dbReference type="KEGG" id="pacr:FXN63_22000"/>
<comment type="similarity">
    <text evidence="1">Belongs to the bacterial solute-binding protein 5 family.</text>
</comment>
<reference evidence="5 6" key="1">
    <citation type="submission" date="2019-08" db="EMBL/GenBank/DDBJ databases">
        <title>Amphibian skin-associated Pigmentiphaga: genome sequence and occurrence across geography and hosts.</title>
        <authorList>
            <person name="Bletz M.C."/>
            <person name="Bunk B."/>
            <person name="Sproeer C."/>
            <person name="Biwer P."/>
            <person name="Reiter S."/>
            <person name="Rabemananjara F.C.E."/>
            <person name="Schulz S."/>
            <person name="Overmann J."/>
            <person name="Vences M."/>
        </authorList>
    </citation>
    <scope>NUCLEOTIDE SEQUENCE [LARGE SCALE GENOMIC DNA]</scope>
    <source>
        <strain evidence="5 6">Mada1488</strain>
    </source>
</reference>
<dbReference type="GO" id="GO:0030288">
    <property type="term" value="C:outer membrane-bounded periplasmic space"/>
    <property type="evidence" value="ECO:0007669"/>
    <property type="project" value="UniProtKB-ARBA"/>
</dbReference>
<evidence type="ECO:0000256" key="2">
    <source>
        <dbReference type="ARBA" id="ARBA00022729"/>
    </source>
</evidence>
<protein>
    <submittedName>
        <fullName evidence="5">ABC transporter substrate-binding protein</fullName>
    </submittedName>
</protein>
<dbReference type="CDD" id="cd08503">
    <property type="entry name" value="PBP2_NikA_DppA_OppA_like_17"/>
    <property type="match status" value="1"/>
</dbReference>
<feature type="chain" id="PRO_5022865233" evidence="3">
    <location>
        <begin position="28"/>
        <end position="508"/>
    </location>
</feature>
<evidence type="ECO:0000313" key="5">
    <source>
        <dbReference type="EMBL" id="QEI08214.1"/>
    </source>
</evidence>
<dbReference type="PIRSF" id="PIRSF002741">
    <property type="entry name" value="MppA"/>
    <property type="match status" value="1"/>
</dbReference>
<dbReference type="InterPro" id="IPR006311">
    <property type="entry name" value="TAT_signal"/>
</dbReference>
<dbReference type="InterPro" id="IPR000914">
    <property type="entry name" value="SBP_5_dom"/>
</dbReference>
<dbReference type="EMBL" id="CP043046">
    <property type="protein sequence ID" value="QEI08214.1"/>
    <property type="molecule type" value="Genomic_DNA"/>
</dbReference>
<keyword evidence="6" id="KW-1185">Reference proteome</keyword>
<dbReference type="GO" id="GO:0043190">
    <property type="term" value="C:ATP-binding cassette (ABC) transporter complex"/>
    <property type="evidence" value="ECO:0007669"/>
    <property type="project" value="InterPro"/>
</dbReference>
<dbReference type="Gene3D" id="3.40.190.10">
    <property type="entry name" value="Periplasmic binding protein-like II"/>
    <property type="match status" value="1"/>
</dbReference>
<dbReference type="GO" id="GO:1904680">
    <property type="term" value="F:peptide transmembrane transporter activity"/>
    <property type="evidence" value="ECO:0007669"/>
    <property type="project" value="TreeGrafter"/>
</dbReference>
<evidence type="ECO:0000256" key="3">
    <source>
        <dbReference type="SAM" id="SignalP"/>
    </source>
</evidence>
<dbReference type="Pfam" id="PF00496">
    <property type="entry name" value="SBP_bac_5"/>
    <property type="match status" value="1"/>
</dbReference>
<dbReference type="OrthoDB" id="9801799at2"/>
<dbReference type="Gene3D" id="3.90.76.10">
    <property type="entry name" value="Dipeptide-binding Protein, Domain 1"/>
    <property type="match status" value="1"/>
</dbReference>
<evidence type="ECO:0000256" key="1">
    <source>
        <dbReference type="ARBA" id="ARBA00005695"/>
    </source>
</evidence>
<evidence type="ECO:0000313" key="6">
    <source>
        <dbReference type="Proteomes" id="UP000325161"/>
    </source>
</evidence>
<keyword evidence="2 3" id="KW-0732">Signal</keyword>
<sequence length="508" mass="55693">MQTSRRGFLSICTTASALAHLPSLSWAQETPKKGGHVKIAVQNSSVSDTLDPAKGAHSADWTKQFCLFNALTEFNASMVPDLALAERLESSDGSKWLITLKKGIHFHDGSELTSADVVYSLARHKEPATASKAIAIANGFADIKALSKYEVSLTLSKPDFDLPSVLGSSYFLIVKEGVTDFSKPVGTGPYVLETFVAGNKFSAKRNPNYWKNGLPHLDSVEIFGVTDSAARVNAVLAGDVDICALVETRYAKQVESSNNVSLVVNKLPLYTDLILRQDHAVAGNKDFVAAVRYMQDRKRMLDSVMQGYGAIANDHPVAPWDPYFLEGLPQRPFDLDKAKFHVQKSGLAGSSMDIICQPGIAASVEGAQFLQGFGAKVGFNFKVRQVPVDGYWSTYWTKYPMTYGSISNRPNVGMIFDLFYRSTSSTNEAQWKEPKLDQLLDSARAEGDFNKRKAIYGDMQTLVHENSGTIIPVFTAILDGVSKKIRGYVPNPSGMNMGYRVAEAIWRA</sequence>
<dbReference type="InterPro" id="IPR030678">
    <property type="entry name" value="Peptide/Ni-bd"/>
</dbReference>
<gene>
    <name evidence="5" type="ORF">FXN63_22000</name>
</gene>
<dbReference type="SUPFAM" id="SSF53850">
    <property type="entry name" value="Periplasmic binding protein-like II"/>
    <property type="match status" value="1"/>
</dbReference>
<dbReference type="PANTHER" id="PTHR30290:SF38">
    <property type="entry name" value="D,D-DIPEPTIDE-BINDING PERIPLASMIC PROTEIN DDPA-RELATED"/>
    <property type="match status" value="1"/>
</dbReference>
<dbReference type="AlphaFoldDB" id="A0A5C0B2Q1"/>
<accession>A0A5C0B2Q1</accession>
<dbReference type="PROSITE" id="PS51318">
    <property type="entry name" value="TAT"/>
    <property type="match status" value="1"/>
</dbReference>
<dbReference type="Gene3D" id="3.10.105.10">
    <property type="entry name" value="Dipeptide-binding Protein, Domain 3"/>
    <property type="match status" value="1"/>
</dbReference>
<name>A0A5C0B2Q1_9BURK</name>
<dbReference type="GO" id="GO:0015833">
    <property type="term" value="P:peptide transport"/>
    <property type="evidence" value="ECO:0007669"/>
    <property type="project" value="TreeGrafter"/>
</dbReference>
<dbReference type="RefSeq" id="WP_148817569.1">
    <property type="nucleotide sequence ID" value="NZ_CP043046.1"/>
</dbReference>
<feature type="signal peptide" evidence="3">
    <location>
        <begin position="1"/>
        <end position="27"/>
    </location>
</feature>
<dbReference type="Proteomes" id="UP000325161">
    <property type="component" value="Chromosome"/>
</dbReference>
<proteinExistence type="inferred from homology"/>